<dbReference type="Pfam" id="PF00496">
    <property type="entry name" value="SBP_bac_5"/>
    <property type="match status" value="1"/>
</dbReference>
<dbReference type="STRING" id="257708.RGI145_01795"/>
<dbReference type="RefSeq" id="WP_075796989.1">
    <property type="nucleotide sequence ID" value="NZ_CP015583.1"/>
</dbReference>
<evidence type="ECO:0000313" key="6">
    <source>
        <dbReference type="Proteomes" id="UP000185494"/>
    </source>
</evidence>
<protein>
    <submittedName>
        <fullName evidence="5">ABC transporter substrate-binding protein</fullName>
    </submittedName>
</protein>
<dbReference type="PROSITE" id="PS51318">
    <property type="entry name" value="TAT"/>
    <property type="match status" value="1"/>
</dbReference>
<dbReference type="Gene3D" id="3.40.190.10">
    <property type="entry name" value="Periplasmic binding protein-like II"/>
    <property type="match status" value="1"/>
</dbReference>
<dbReference type="InterPro" id="IPR030678">
    <property type="entry name" value="Peptide/Ni-bd"/>
</dbReference>
<sequence>MNRRQFLGGATALGATSVLSRPALAQSDARTLHFVPESNLATPDPVWNVTPVTRNHGMMVWDMLYGLDANFEPQPQMAAGHELSDDRLTWRFTLRDGLFWHDGEPVRPADCIASIVRWSKRRPLGQRLLALAEEMRPLDDRRFEIRLKRPFAQLTRAFSEYCFMMPERIAKTDAFSRIDEYVGSGPYRFEAKEWVSGAQAVYTRFDKYQPRKEAPSFMAGGKQVHFDRVVWHVMPDPATAAAALQSGEVDWVQQPQFDLLPMLRGSRGVKVAVNDKVGVTGMLALNQLYPPFDNAKLRRAVLSAVDQKEFVAAAVGDDPSMSRVPVGVFPPGMPMASDAGLEALTAPRDLARSRKLVDESGYRGEPVLVMGAVDSPVTQAFAQVVADLFQKLGLNVDYVSMDLGTLVQRRANKAPPDKGGWNAFTTTYEGLSISDPGNNIALRGNGPDAWFGWPTSRPLEDLREQWFDATDEAGRRRVAAEIQRTAFQEVPFIPLGQLFYPTGFRSNVEDILPAAFPVFWNVRKS</sequence>
<dbReference type="InterPro" id="IPR039424">
    <property type="entry name" value="SBP_5"/>
</dbReference>
<accession>A0A1L7ABB4</accession>
<dbReference type="CDD" id="cd08502">
    <property type="entry name" value="PBP2_NikA_DppA_OppA_like_16"/>
    <property type="match status" value="1"/>
</dbReference>
<comment type="similarity">
    <text evidence="2">Belongs to the bacterial solute-binding protein 5 family.</text>
</comment>
<gene>
    <name evidence="5" type="ORF">RGI145_01795</name>
</gene>
<dbReference type="AlphaFoldDB" id="A0A1L7ABB4"/>
<feature type="domain" description="Solute-binding protein family 5" evidence="4">
    <location>
        <begin position="72"/>
        <end position="414"/>
    </location>
</feature>
<dbReference type="PANTHER" id="PTHR30290:SF38">
    <property type="entry name" value="D,D-DIPEPTIDE-BINDING PERIPLASMIC PROTEIN DDPA-RELATED"/>
    <property type="match status" value="1"/>
</dbReference>
<reference evidence="5 6" key="1">
    <citation type="submission" date="2016-05" db="EMBL/GenBank/DDBJ databases">
        <title>Complete Genome and Methylome Analysis of Psychrotrophic Bacterial Isolates from Antarctic Lake Untersee.</title>
        <authorList>
            <person name="Fomenkov A."/>
            <person name="Akimov V.N."/>
            <person name="Vasilyeva L.V."/>
            <person name="Andersen D."/>
            <person name="Vincze T."/>
            <person name="Roberts R.J."/>
        </authorList>
    </citation>
    <scope>NUCLEOTIDE SEQUENCE [LARGE SCALE GENOMIC DNA]</scope>
    <source>
        <strain evidence="5 6">U14-5</strain>
    </source>
</reference>
<name>A0A1L7ABB4_9PROT</name>
<evidence type="ECO:0000259" key="4">
    <source>
        <dbReference type="Pfam" id="PF00496"/>
    </source>
</evidence>
<comment type="subcellular location">
    <subcellularLocation>
        <location evidence="1">Periplasm</location>
    </subcellularLocation>
</comment>
<dbReference type="GO" id="GO:1904680">
    <property type="term" value="F:peptide transmembrane transporter activity"/>
    <property type="evidence" value="ECO:0007669"/>
    <property type="project" value="TreeGrafter"/>
</dbReference>
<dbReference type="SUPFAM" id="SSF53850">
    <property type="entry name" value="Periplasmic binding protein-like II"/>
    <property type="match status" value="1"/>
</dbReference>
<proteinExistence type="inferred from homology"/>
<dbReference type="KEGG" id="rgi:RGI145_01795"/>
<dbReference type="Gene3D" id="3.10.105.10">
    <property type="entry name" value="Dipeptide-binding Protein, Domain 3"/>
    <property type="match status" value="1"/>
</dbReference>
<evidence type="ECO:0000256" key="1">
    <source>
        <dbReference type="ARBA" id="ARBA00004418"/>
    </source>
</evidence>
<dbReference type="PIRSF" id="PIRSF002741">
    <property type="entry name" value="MppA"/>
    <property type="match status" value="1"/>
</dbReference>
<dbReference type="Proteomes" id="UP000185494">
    <property type="component" value="Chromosome 1"/>
</dbReference>
<dbReference type="PANTHER" id="PTHR30290">
    <property type="entry name" value="PERIPLASMIC BINDING COMPONENT OF ABC TRANSPORTER"/>
    <property type="match status" value="1"/>
</dbReference>
<evidence type="ECO:0000313" key="5">
    <source>
        <dbReference type="EMBL" id="APT56033.1"/>
    </source>
</evidence>
<dbReference type="GO" id="GO:0030288">
    <property type="term" value="C:outer membrane-bounded periplasmic space"/>
    <property type="evidence" value="ECO:0007669"/>
    <property type="project" value="UniProtKB-ARBA"/>
</dbReference>
<organism evidence="5 6">
    <name type="scientific">Roseomonas gilardii</name>
    <dbReference type="NCBI Taxonomy" id="257708"/>
    <lineage>
        <taxon>Bacteria</taxon>
        <taxon>Pseudomonadati</taxon>
        <taxon>Pseudomonadota</taxon>
        <taxon>Alphaproteobacteria</taxon>
        <taxon>Acetobacterales</taxon>
        <taxon>Roseomonadaceae</taxon>
        <taxon>Roseomonas</taxon>
    </lineage>
</organism>
<dbReference type="GO" id="GO:0043190">
    <property type="term" value="C:ATP-binding cassette (ABC) transporter complex"/>
    <property type="evidence" value="ECO:0007669"/>
    <property type="project" value="InterPro"/>
</dbReference>
<evidence type="ECO:0000256" key="2">
    <source>
        <dbReference type="ARBA" id="ARBA00005695"/>
    </source>
</evidence>
<keyword evidence="3" id="KW-0732">Signal</keyword>
<dbReference type="InterPro" id="IPR006311">
    <property type="entry name" value="TAT_signal"/>
</dbReference>
<dbReference type="GO" id="GO:0015833">
    <property type="term" value="P:peptide transport"/>
    <property type="evidence" value="ECO:0007669"/>
    <property type="project" value="TreeGrafter"/>
</dbReference>
<evidence type="ECO:0000256" key="3">
    <source>
        <dbReference type="ARBA" id="ARBA00022729"/>
    </source>
</evidence>
<dbReference type="InterPro" id="IPR000914">
    <property type="entry name" value="SBP_5_dom"/>
</dbReference>
<dbReference type="EMBL" id="CP015583">
    <property type="protein sequence ID" value="APT56033.1"/>
    <property type="molecule type" value="Genomic_DNA"/>
</dbReference>